<dbReference type="InterPro" id="IPR001356">
    <property type="entry name" value="HD"/>
</dbReference>
<dbReference type="GO" id="GO:0000981">
    <property type="term" value="F:DNA-binding transcription factor activity, RNA polymerase II-specific"/>
    <property type="evidence" value="ECO:0007669"/>
    <property type="project" value="TreeGrafter"/>
</dbReference>
<evidence type="ECO:0000256" key="10">
    <source>
        <dbReference type="SAM" id="MobiDB-lite"/>
    </source>
</evidence>
<keyword evidence="3" id="KW-0805">Transcription regulation</keyword>
<evidence type="ECO:0000256" key="7">
    <source>
        <dbReference type="ARBA" id="ARBA00023163"/>
    </source>
</evidence>
<dbReference type="PANTHER" id="PTHR11568">
    <property type="entry name" value="HEPATOCYTE NUCLEAR FACTOR 1"/>
    <property type="match status" value="1"/>
</dbReference>
<keyword evidence="5 9" id="KW-0371">Homeobox</keyword>
<feature type="domain" description="POU-specific atypical" evidence="12">
    <location>
        <begin position="74"/>
        <end position="169"/>
    </location>
</feature>
<evidence type="ECO:0008006" key="15">
    <source>
        <dbReference type="Google" id="ProtNLM"/>
    </source>
</evidence>
<dbReference type="Gene3D" id="1.10.10.60">
    <property type="entry name" value="Homeodomain-like"/>
    <property type="match status" value="1"/>
</dbReference>
<evidence type="ECO:0000259" key="12">
    <source>
        <dbReference type="PROSITE" id="PS51936"/>
    </source>
</evidence>
<dbReference type="Gene3D" id="1.10.260.40">
    <property type="entry name" value="lambda repressor-like DNA-binding domains"/>
    <property type="match status" value="1"/>
</dbReference>
<dbReference type="FunFam" id="1.10.10.60:FF:000043">
    <property type="entry name" value="Hepatocyte nuclear factor 1-beta"/>
    <property type="match status" value="1"/>
</dbReference>
<feature type="region of interest" description="Disordered" evidence="10">
    <location>
        <begin position="170"/>
        <end position="192"/>
    </location>
</feature>
<evidence type="ECO:0000256" key="5">
    <source>
        <dbReference type="ARBA" id="ARBA00023155"/>
    </source>
</evidence>
<dbReference type="InterPro" id="IPR006897">
    <property type="entry name" value="HNF1b_C"/>
</dbReference>
<keyword evidence="8 9" id="KW-0539">Nucleus</keyword>
<evidence type="ECO:0000259" key="11">
    <source>
        <dbReference type="PROSITE" id="PS50071"/>
    </source>
</evidence>
<keyword evidence="4 9" id="KW-0238">DNA-binding</keyword>
<protein>
    <recommendedName>
        <fullName evidence="15">HNF1 homeobox A</fullName>
    </recommendedName>
</protein>
<dbReference type="GO" id="GO:0031016">
    <property type="term" value="P:pancreas development"/>
    <property type="evidence" value="ECO:0007669"/>
    <property type="project" value="InterPro"/>
</dbReference>
<feature type="region of interest" description="Disordered" evidence="10">
    <location>
        <begin position="376"/>
        <end position="412"/>
    </location>
</feature>
<dbReference type="Ensembl" id="ENSPTIT00000022804.1">
    <property type="protein sequence ID" value="ENSPTIP00000018529.1"/>
    <property type="gene ID" value="ENSPTIG00000016630.1"/>
</dbReference>
<evidence type="ECO:0000256" key="4">
    <source>
        <dbReference type="ARBA" id="ARBA00023125"/>
    </source>
</evidence>
<comment type="subcellular location">
    <subcellularLocation>
        <location evidence="1 9">Nucleus</location>
    </subcellularLocation>
</comment>
<dbReference type="InterPro" id="IPR006899">
    <property type="entry name" value="HNF-1_N"/>
</dbReference>
<dbReference type="GO" id="GO:0000978">
    <property type="term" value="F:RNA polymerase II cis-regulatory region sequence-specific DNA binding"/>
    <property type="evidence" value="ECO:0007669"/>
    <property type="project" value="TreeGrafter"/>
</dbReference>
<dbReference type="GO" id="GO:0030073">
    <property type="term" value="P:insulin secretion"/>
    <property type="evidence" value="ECO:0007669"/>
    <property type="project" value="InterPro"/>
</dbReference>
<feature type="compositionally biased region" description="Low complexity" evidence="10">
    <location>
        <begin position="389"/>
        <end position="398"/>
    </location>
</feature>
<dbReference type="InterPro" id="IPR010982">
    <property type="entry name" value="Lambda_DNA-bd_dom_sf"/>
</dbReference>
<dbReference type="SUPFAM" id="SSF46689">
    <property type="entry name" value="Homeodomain-like"/>
    <property type="match status" value="1"/>
</dbReference>
<keyword evidence="14" id="KW-1185">Reference proteome</keyword>
<evidence type="ECO:0000256" key="3">
    <source>
        <dbReference type="ARBA" id="ARBA00023015"/>
    </source>
</evidence>
<dbReference type="FunFam" id="1.10.260.40:FF:000009">
    <property type="entry name" value="Hepatocyte nuclear factor 1-beta"/>
    <property type="match status" value="1"/>
</dbReference>
<reference evidence="13" key="2">
    <citation type="submission" date="2025-09" db="UniProtKB">
        <authorList>
            <consortium name="Ensembl"/>
        </authorList>
    </citation>
    <scope>IDENTIFICATION</scope>
</reference>
<feature type="compositionally biased region" description="Polar residues" evidence="10">
    <location>
        <begin position="307"/>
        <end position="321"/>
    </location>
</feature>
<dbReference type="GeneTree" id="ENSGT00940000153818"/>
<feature type="DNA-binding region" description="Homeobox" evidence="9">
    <location>
        <begin position="186"/>
        <end position="266"/>
    </location>
</feature>
<evidence type="ECO:0000256" key="6">
    <source>
        <dbReference type="ARBA" id="ARBA00023159"/>
    </source>
</evidence>
<evidence type="ECO:0000256" key="8">
    <source>
        <dbReference type="ARBA" id="ARBA00023242"/>
    </source>
</evidence>
<feature type="region of interest" description="Disordered" evidence="10">
    <location>
        <begin position="270"/>
        <end position="323"/>
    </location>
</feature>
<dbReference type="AlphaFoldDB" id="A0A8C9KIE3"/>
<evidence type="ECO:0000256" key="1">
    <source>
        <dbReference type="ARBA" id="ARBA00004123"/>
    </source>
</evidence>
<feature type="domain" description="Homeobox" evidence="11">
    <location>
        <begin position="184"/>
        <end position="265"/>
    </location>
</feature>
<dbReference type="Pfam" id="PF04814">
    <property type="entry name" value="HNF-1_N"/>
    <property type="match status" value="1"/>
</dbReference>
<dbReference type="InterPro" id="IPR039066">
    <property type="entry name" value="HNF-1"/>
</dbReference>
<dbReference type="GO" id="GO:0001889">
    <property type="term" value="P:liver development"/>
    <property type="evidence" value="ECO:0007669"/>
    <property type="project" value="InterPro"/>
</dbReference>
<dbReference type="Proteomes" id="UP000675900">
    <property type="component" value="Unassembled WGS sequence"/>
</dbReference>
<evidence type="ECO:0000256" key="9">
    <source>
        <dbReference type="PROSITE-ProRule" id="PRU00108"/>
    </source>
</evidence>
<dbReference type="InterPro" id="IPR044869">
    <property type="entry name" value="HNF-1_POU"/>
</dbReference>
<keyword evidence="6" id="KW-0010">Activator</keyword>
<sequence>PLLSRPEPPTKSSGRDRSCLPEGLGGPQPLPSQLPGPLGGRAELAELPNGLGEARGSEDETDDDGEDFTPPILKELENLSPEEAAHQKAVVETLLQEDPWRVAKMVKSYLQQHNIPQREVVDTTGLNQSHLSQHLNKGTPMKTQKRAALYTWYVRKQREVAQQFTHAGQGGLIEEPTGDELPTKKGRRNRFKWGPASQQILFQAYERQKNPSKEEREALVEECNRAECIQRGVSPSQAQGLGSNLVTEVRVYNWFANRRKEEAFRHKLAMDTYSGPPPGPGPGPALPAHGSPGLPPPALSPRVRYGQPTTSEGAEVPSSSGGPLVTVSAPLHQVSPTGLEPSHSLLSTEAKLVSVLIPPGWRSAFQPHLPSSLGREILESSPGRECGALPSLSLVSPPRSQQPEALSPLSAP</sequence>
<dbReference type="GO" id="GO:0045893">
    <property type="term" value="P:positive regulation of DNA-templated transcription"/>
    <property type="evidence" value="ECO:0007669"/>
    <property type="project" value="InterPro"/>
</dbReference>
<dbReference type="PROSITE" id="PS50071">
    <property type="entry name" value="HOMEOBOX_2"/>
    <property type="match status" value="1"/>
</dbReference>
<reference evidence="13" key="1">
    <citation type="submission" date="2025-08" db="UniProtKB">
        <authorList>
            <consortium name="Ensembl"/>
        </authorList>
    </citation>
    <scope>IDENTIFICATION</scope>
</reference>
<dbReference type="InterPro" id="IPR009057">
    <property type="entry name" value="Homeodomain-like_sf"/>
</dbReference>
<keyword evidence="7" id="KW-0804">Transcription</keyword>
<evidence type="ECO:0000313" key="13">
    <source>
        <dbReference type="Ensembl" id="ENSPTIP00000018529.1"/>
    </source>
</evidence>
<dbReference type="SUPFAM" id="SSF47413">
    <property type="entry name" value="lambda repressor-like DNA-binding domains"/>
    <property type="match status" value="1"/>
</dbReference>
<dbReference type="Pfam" id="PF04812">
    <property type="entry name" value="HNF-1B_C"/>
    <property type="match status" value="1"/>
</dbReference>
<organism evidence="13 14">
    <name type="scientific">Panthera tigris altaica</name>
    <name type="common">Siberian tiger</name>
    <dbReference type="NCBI Taxonomy" id="74533"/>
    <lineage>
        <taxon>Eukaryota</taxon>
        <taxon>Metazoa</taxon>
        <taxon>Chordata</taxon>
        <taxon>Craniata</taxon>
        <taxon>Vertebrata</taxon>
        <taxon>Euteleostomi</taxon>
        <taxon>Mammalia</taxon>
        <taxon>Eutheria</taxon>
        <taxon>Laurasiatheria</taxon>
        <taxon>Carnivora</taxon>
        <taxon>Feliformia</taxon>
        <taxon>Felidae</taxon>
        <taxon>Pantherinae</taxon>
        <taxon>Panthera</taxon>
    </lineage>
</organism>
<dbReference type="SMART" id="SM00389">
    <property type="entry name" value="HOX"/>
    <property type="match status" value="1"/>
</dbReference>
<name>A0A8C9KIE3_PANTA</name>
<evidence type="ECO:0000256" key="2">
    <source>
        <dbReference type="ARBA" id="ARBA00009966"/>
    </source>
</evidence>
<dbReference type="PANTHER" id="PTHR11568:SF4">
    <property type="entry name" value="HEPATOCYTE NUCLEAR FACTOR 1-ALPHA"/>
    <property type="match status" value="1"/>
</dbReference>
<dbReference type="CDD" id="cd00086">
    <property type="entry name" value="homeodomain"/>
    <property type="match status" value="1"/>
</dbReference>
<dbReference type="GO" id="GO:0005634">
    <property type="term" value="C:nucleus"/>
    <property type="evidence" value="ECO:0007669"/>
    <property type="project" value="UniProtKB-SubCell"/>
</dbReference>
<evidence type="ECO:0000313" key="14">
    <source>
        <dbReference type="Proteomes" id="UP000675900"/>
    </source>
</evidence>
<dbReference type="PROSITE" id="PS51936">
    <property type="entry name" value="POU_4"/>
    <property type="match status" value="1"/>
</dbReference>
<feature type="region of interest" description="Disordered" evidence="10">
    <location>
        <begin position="1"/>
        <end position="73"/>
    </location>
</feature>
<comment type="similarity">
    <text evidence="2">Belongs to the HNF1 homeobox family.</text>
</comment>
<accession>A0A8C9KIE3</accession>
<feature type="compositionally biased region" description="Pro residues" evidence="10">
    <location>
        <begin position="275"/>
        <end position="285"/>
    </location>
</feature>
<proteinExistence type="inferred from homology"/>